<dbReference type="Pfam" id="PF07228">
    <property type="entry name" value="SpoIIE"/>
    <property type="match status" value="1"/>
</dbReference>
<organism evidence="5 6">
    <name type="scientific">Cellulosimicrobium funkei</name>
    <dbReference type="NCBI Taxonomy" id="264251"/>
    <lineage>
        <taxon>Bacteria</taxon>
        <taxon>Bacillati</taxon>
        <taxon>Actinomycetota</taxon>
        <taxon>Actinomycetes</taxon>
        <taxon>Micrococcales</taxon>
        <taxon>Promicromonosporaceae</taxon>
        <taxon>Cellulosimicrobium</taxon>
    </lineage>
</organism>
<evidence type="ECO:0000256" key="2">
    <source>
        <dbReference type="SAM" id="MobiDB-lite"/>
    </source>
</evidence>
<accession>A0A0H2KLV8</accession>
<evidence type="ECO:0000313" key="6">
    <source>
        <dbReference type="Proteomes" id="UP000035265"/>
    </source>
</evidence>
<dbReference type="InterPro" id="IPR036457">
    <property type="entry name" value="PPM-type-like_dom_sf"/>
</dbReference>
<dbReference type="RefSeq" id="WP_047233451.1">
    <property type="nucleotide sequence ID" value="NZ_JNBQ01000019.1"/>
</dbReference>
<dbReference type="STRING" id="264251.FB00_13875"/>
<dbReference type="Gene3D" id="3.60.40.10">
    <property type="entry name" value="PPM-type phosphatase domain"/>
    <property type="match status" value="1"/>
</dbReference>
<dbReference type="Pfam" id="PF13185">
    <property type="entry name" value="GAF_2"/>
    <property type="match status" value="1"/>
</dbReference>
<comment type="caution">
    <text evidence="5">The sequence shown here is derived from an EMBL/GenBank/DDBJ whole genome shotgun (WGS) entry which is preliminary data.</text>
</comment>
<evidence type="ECO:0000313" key="5">
    <source>
        <dbReference type="EMBL" id="KLN34153.1"/>
    </source>
</evidence>
<dbReference type="GO" id="GO:0016791">
    <property type="term" value="F:phosphatase activity"/>
    <property type="evidence" value="ECO:0007669"/>
    <property type="project" value="TreeGrafter"/>
</dbReference>
<dbReference type="Gene3D" id="3.30.450.40">
    <property type="match status" value="1"/>
</dbReference>
<reference evidence="5 6" key="1">
    <citation type="submission" date="2014-05" db="EMBL/GenBank/DDBJ databases">
        <title>Cellulosimicrobium funkei U11 genome.</title>
        <authorList>
            <person name="Hu C."/>
            <person name="Gong Y."/>
            <person name="Wan W."/>
            <person name="Jiang M."/>
        </authorList>
    </citation>
    <scope>NUCLEOTIDE SEQUENCE [LARGE SCALE GENOMIC DNA]</scope>
    <source>
        <strain evidence="5 6">U11</strain>
    </source>
</reference>
<sequence length="457" mass="49763">MDEHTTGLRPLVSEIVNQLAQTSDVDEAVRRLARLLVPEAADWCIVTLVADDESRTPHRHLSDIGWWHADPARRATLAEYAAVRISALREHSMLMDSIDSLRLVHVPTDALDALDEVLVPGRARDLAEQLAPTSLTVVPLHSRGRTLGALTLFMGEGRAALTPADLAVLSQLSDAAALALDNARLYRQQRNVALTFQRSLLTAPVEPDHMHVAARYQPAAEATRVGGDWYDAFMQPDGSTVLVIGDVVGHNVEAAALMAQLRSMLRAVSVVTQGSPAEVVEHLDAAVRTLQIPVMATLVMARIEQTREERARGITRMRWTNAGHLPPMVINPDGTVLALPAPPNDPLLGLMPDRRRTDHEITLDRESTIVLYTDGLIERRTRSVNDGLTELHDALTRHAELPADDLTDALLAELPAGPGEDDIALIAVRLHRQDRPRPDEAGPTQVPPDVPGAPTGS</sequence>
<evidence type="ECO:0000259" key="4">
    <source>
        <dbReference type="SMART" id="SM00331"/>
    </source>
</evidence>
<feature type="region of interest" description="Disordered" evidence="2">
    <location>
        <begin position="431"/>
        <end position="457"/>
    </location>
</feature>
<protein>
    <submittedName>
        <fullName evidence="5">Serine phosphatase</fullName>
    </submittedName>
</protein>
<feature type="compositionally biased region" description="Basic and acidic residues" evidence="2">
    <location>
        <begin position="431"/>
        <end position="440"/>
    </location>
</feature>
<dbReference type="SMART" id="SM00331">
    <property type="entry name" value="PP2C_SIG"/>
    <property type="match status" value="1"/>
</dbReference>
<dbReference type="PANTHER" id="PTHR43156">
    <property type="entry name" value="STAGE II SPORULATION PROTEIN E-RELATED"/>
    <property type="match status" value="1"/>
</dbReference>
<keyword evidence="1" id="KW-0378">Hydrolase</keyword>
<proteinExistence type="predicted"/>
<dbReference type="InterPro" id="IPR003018">
    <property type="entry name" value="GAF"/>
</dbReference>
<dbReference type="InterPro" id="IPR001932">
    <property type="entry name" value="PPM-type_phosphatase-like_dom"/>
</dbReference>
<gene>
    <name evidence="5" type="ORF">FB00_13875</name>
</gene>
<dbReference type="Proteomes" id="UP000035265">
    <property type="component" value="Unassembled WGS sequence"/>
</dbReference>
<dbReference type="SMART" id="SM00065">
    <property type="entry name" value="GAF"/>
    <property type="match status" value="1"/>
</dbReference>
<dbReference type="SUPFAM" id="SSF81606">
    <property type="entry name" value="PP2C-like"/>
    <property type="match status" value="1"/>
</dbReference>
<dbReference type="PATRIC" id="fig|264251.5.peg.2829"/>
<feature type="domain" description="GAF" evidence="3">
    <location>
        <begin position="7"/>
        <end position="190"/>
    </location>
</feature>
<dbReference type="EMBL" id="JNBQ01000019">
    <property type="protein sequence ID" value="KLN34153.1"/>
    <property type="molecule type" value="Genomic_DNA"/>
</dbReference>
<feature type="domain" description="PPM-type phosphatase" evidence="4">
    <location>
        <begin position="210"/>
        <end position="430"/>
    </location>
</feature>
<keyword evidence="6" id="KW-1185">Reference proteome</keyword>
<name>A0A0H2KLV8_9MICO</name>
<dbReference type="InterPro" id="IPR029016">
    <property type="entry name" value="GAF-like_dom_sf"/>
</dbReference>
<dbReference type="SUPFAM" id="SSF55781">
    <property type="entry name" value="GAF domain-like"/>
    <property type="match status" value="1"/>
</dbReference>
<dbReference type="PANTHER" id="PTHR43156:SF2">
    <property type="entry name" value="STAGE II SPORULATION PROTEIN E"/>
    <property type="match status" value="1"/>
</dbReference>
<evidence type="ECO:0000259" key="3">
    <source>
        <dbReference type="SMART" id="SM00065"/>
    </source>
</evidence>
<dbReference type="InterPro" id="IPR052016">
    <property type="entry name" value="Bact_Sigma-Reg"/>
</dbReference>
<evidence type="ECO:0000256" key="1">
    <source>
        <dbReference type="ARBA" id="ARBA00022801"/>
    </source>
</evidence>
<dbReference type="AlphaFoldDB" id="A0A0H2KLV8"/>